<feature type="transmembrane region" description="Helical" evidence="1">
    <location>
        <begin position="325"/>
        <end position="346"/>
    </location>
</feature>
<feature type="transmembrane region" description="Helical" evidence="1">
    <location>
        <begin position="915"/>
        <end position="939"/>
    </location>
</feature>
<dbReference type="Gene3D" id="3.30.2090.10">
    <property type="entry name" value="Multidrug efflux transporter AcrB TolC docking domain, DN and DC subdomains"/>
    <property type="match status" value="2"/>
</dbReference>
<dbReference type="GO" id="GO:0042910">
    <property type="term" value="F:xenobiotic transmembrane transporter activity"/>
    <property type="evidence" value="ECO:0007669"/>
    <property type="project" value="TreeGrafter"/>
</dbReference>
<sequence>MIRFFAGHPTAGNLLMVLFLALGLMSLPNIQRETFPEIAQNEVRVSVPYKGATPGDVESGVCKPLEDAVDGISFILETRCEARHSIGVMTLEMQGDGSFPQFLDDVKSAVDAINNFPESSELPVIEELGRTQNVVTLALMADLPRTELKTLAEAVKQRMLRETNVPLVEIKGFSDRRLSIKVPHYNLRQFGLSLQDIARIIGQQNVDMPAGDLTVADKEYQIRLNDEKRSIATLGDLIVIRGARGAEVRLRDIAIIEQGFEVEEDQVSFNGQPAAFLTVLKNSRDDSLNILDEVKVFLDAEQARLPPQVKLELTQDFTSIIQDRINMLGTNAWQGLVLVFLVMWLFFGTRYAFWVVMGLPVSFLASAFVLSHLGVTINMLSLVALLLALGILMDDAIVISESIGSQLKLGKEPLDAVIDGTMQVAQGVFSSFLTTLCVFTGLLALKGDIGQILVVIPIVLISVITVSLIEAFFILPNHLFHSLSHRARGSEGAFRVWFDARFERSRVMLDRWVARLIRIRYGFVGGVMGLLIISVSLLLSGVVKFSPFPNVEGDILQARLIMPTGTSLQRTDAVIQQLVDDLRSVAKPLESRQGEPVLKAITVQYGQNIDAFETGPHVATISVDLLTAELRNFSMVELQRAWLAKAQQIRGPWSIVIKEPTIGPAGRAIEIQIQGDNLDQLAQAAHDLQRWLNGYPGVSNLLADLRPGKPEFTLHLTEGAYSLGVNAETIGAQLRAAFQGVSVLETYVGLESFDLVVTLSEGAKANLADFDNFPIIHPGTGATIPLSQVAEVVPTRSYSRIHRIDGQRTLTVLGDIDRRLNNTGEVLRDVEARFMPDLRTKYPDLSISFKGEVAEGAETQGSMKVAFLLGMLGIFLLLSFQFRSYVEPFMVMVNIPLALIGVIWGHWLLGLDLTMPSLLGFVSLAGVVVNDSILLVEFVKRRIRSGMSVHEAAAKASHDRYRAVLLTSLTTVAGMTPLLFESSLQAQVLIPLATSIVFGMVSSTILVLFVVPCLYCILEDFGWAKAHSQKAVKASST</sequence>
<feature type="transmembrane region" description="Helical" evidence="1">
    <location>
        <begin position="960"/>
        <end position="980"/>
    </location>
</feature>
<evidence type="ECO:0000256" key="1">
    <source>
        <dbReference type="SAM" id="Phobius"/>
    </source>
</evidence>
<dbReference type="Gene3D" id="1.20.1640.10">
    <property type="entry name" value="Multidrug efflux transporter AcrB transmembrane domain"/>
    <property type="match status" value="2"/>
</dbReference>
<dbReference type="PANTHER" id="PTHR32063:SF33">
    <property type="entry name" value="RND SUPERFAMILY EFFLUX PUMP PERMEASE COMPONENT"/>
    <property type="match status" value="1"/>
</dbReference>
<evidence type="ECO:0000313" key="2">
    <source>
        <dbReference type="EMBL" id="ARU58245.1"/>
    </source>
</evidence>
<feature type="transmembrane region" description="Helical" evidence="1">
    <location>
        <begin position="451"/>
        <end position="475"/>
    </location>
</feature>
<dbReference type="Pfam" id="PF00873">
    <property type="entry name" value="ACR_tran"/>
    <property type="match status" value="1"/>
</dbReference>
<dbReference type="PRINTS" id="PR00702">
    <property type="entry name" value="ACRIFLAVINRP"/>
</dbReference>
<feature type="transmembrane region" description="Helical" evidence="1">
    <location>
        <begin position="379"/>
        <end position="403"/>
    </location>
</feature>
<feature type="transmembrane region" description="Helical" evidence="1">
    <location>
        <begin position="424"/>
        <end position="445"/>
    </location>
</feature>
<dbReference type="RefSeq" id="WP_087463046.1">
    <property type="nucleotide sequence ID" value="NZ_CP021425.1"/>
</dbReference>
<feature type="transmembrane region" description="Helical" evidence="1">
    <location>
        <begin position="521"/>
        <end position="543"/>
    </location>
</feature>
<keyword evidence="1" id="KW-0812">Transmembrane</keyword>
<gene>
    <name evidence="2" type="ORF">OLMES_4229</name>
</gene>
<dbReference type="SUPFAM" id="SSF82714">
    <property type="entry name" value="Multidrug efflux transporter AcrB TolC docking domain, DN and DC subdomains"/>
    <property type="match status" value="2"/>
</dbReference>
<keyword evidence="1" id="KW-1133">Transmembrane helix</keyword>
<feature type="transmembrane region" description="Helical" evidence="1">
    <location>
        <begin position="889"/>
        <end position="909"/>
    </location>
</feature>
<keyword evidence="1" id="KW-0472">Membrane</keyword>
<name>A0A1Y0IFH3_9GAMM</name>
<reference evidence="2 3" key="1">
    <citation type="submission" date="2017-05" db="EMBL/GenBank/DDBJ databases">
        <title>Genomic insights into alkan degradation activity of Oleiphilus messinensis.</title>
        <authorList>
            <person name="Kozyavkin S.A."/>
            <person name="Slesarev A.I."/>
            <person name="Golyshin P.N."/>
            <person name="Korzhenkov A."/>
            <person name="Golyshina O.N."/>
            <person name="Toshchakov S.V."/>
        </authorList>
    </citation>
    <scope>NUCLEOTIDE SEQUENCE [LARGE SCALE GENOMIC DNA]</scope>
    <source>
        <strain evidence="2 3">ME102</strain>
    </source>
</reference>
<dbReference type="Gene3D" id="3.30.70.1320">
    <property type="entry name" value="Multidrug efflux transporter AcrB pore domain like"/>
    <property type="match status" value="1"/>
</dbReference>
<accession>A0A1Y0IFH3</accession>
<dbReference type="OrthoDB" id="5287122at2"/>
<dbReference type="KEGG" id="ome:OLMES_4229"/>
<dbReference type="SUPFAM" id="SSF82866">
    <property type="entry name" value="Multidrug efflux transporter AcrB transmembrane domain"/>
    <property type="match status" value="2"/>
</dbReference>
<dbReference type="InterPro" id="IPR001036">
    <property type="entry name" value="Acrflvin-R"/>
</dbReference>
<dbReference type="GO" id="GO:0005886">
    <property type="term" value="C:plasma membrane"/>
    <property type="evidence" value="ECO:0007669"/>
    <property type="project" value="TreeGrafter"/>
</dbReference>
<keyword evidence="3" id="KW-1185">Reference proteome</keyword>
<dbReference type="InterPro" id="IPR027463">
    <property type="entry name" value="AcrB_DN_DC_subdom"/>
</dbReference>
<dbReference type="PANTHER" id="PTHR32063">
    <property type="match status" value="1"/>
</dbReference>
<organism evidence="2 3">
    <name type="scientific">Oleiphilus messinensis</name>
    <dbReference type="NCBI Taxonomy" id="141451"/>
    <lineage>
        <taxon>Bacteria</taxon>
        <taxon>Pseudomonadati</taxon>
        <taxon>Pseudomonadota</taxon>
        <taxon>Gammaproteobacteria</taxon>
        <taxon>Oceanospirillales</taxon>
        <taxon>Oleiphilaceae</taxon>
        <taxon>Oleiphilus</taxon>
    </lineage>
</organism>
<evidence type="ECO:0000313" key="3">
    <source>
        <dbReference type="Proteomes" id="UP000196027"/>
    </source>
</evidence>
<dbReference type="AlphaFoldDB" id="A0A1Y0IFH3"/>
<proteinExistence type="predicted"/>
<dbReference type="EMBL" id="CP021425">
    <property type="protein sequence ID" value="ARU58245.1"/>
    <property type="molecule type" value="Genomic_DNA"/>
</dbReference>
<feature type="transmembrane region" description="Helical" evidence="1">
    <location>
        <begin position="992"/>
        <end position="1018"/>
    </location>
</feature>
<protein>
    <submittedName>
        <fullName evidence="2">RND superfamily NFE family efflux transporter inner membrane pump subunit</fullName>
    </submittedName>
</protein>
<dbReference type="Proteomes" id="UP000196027">
    <property type="component" value="Chromosome"/>
</dbReference>
<dbReference type="SUPFAM" id="SSF82693">
    <property type="entry name" value="Multidrug efflux transporter AcrB pore domain, PN1, PN2, PC1 and PC2 subdomains"/>
    <property type="match status" value="3"/>
</dbReference>
<dbReference type="Gene3D" id="3.30.70.1440">
    <property type="entry name" value="Multidrug efflux transporter AcrB pore domain"/>
    <property type="match status" value="1"/>
</dbReference>
<dbReference type="Gene3D" id="3.30.70.1430">
    <property type="entry name" value="Multidrug efflux transporter AcrB pore domain"/>
    <property type="match status" value="2"/>
</dbReference>
<feature type="transmembrane region" description="Helical" evidence="1">
    <location>
        <begin position="865"/>
        <end position="882"/>
    </location>
</feature>